<dbReference type="Pfam" id="PF07584">
    <property type="entry name" value="BatA"/>
    <property type="match status" value="1"/>
</dbReference>
<comment type="caution">
    <text evidence="5">The sequence shown here is derived from an EMBL/GenBank/DDBJ whole genome shotgun (WGS) entry which is preliminary data.</text>
</comment>
<feature type="region of interest" description="Disordered" evidence="1">
    <location>
        <begin position="722"/>
        <end position="764"/>
    </location>
</feature>
<dbReference type="SUPFAM" id="SSF52317">
    <property type="entry name" value="Class I glutamine amidotransferase-like"/>
    <property type="match status" value="1"/>
</dbReference>
<evidence type="ECO:0000256" key="2">
    <source>
        <dbReference type="SAM" id="Phobius"/>
    </source>
</evidence>
<feature type="region of interest" description="Disordered" evidence="1">
    <location>
        <begin position="554"/>
        <end position="579"/>
    </location>
</feature>
<dbReference type="InterPro" id="IPR024163">
    <property type="entry name" value="Aerotolerance_reg_N"/>
</dbReference>
<dbReference type="InterPro" id="IPR029062">
    <property type="entry name" value="Class_I_gatase-like"/>
</dbReference>
<dbReference type="Gene3D" id="3.40.50.880">
    <property type="match status" value="1"/>
</dbReference>
<dbReference type="Gene3D" id="3.40.50.12140">
    <property type="entry name" value="Domain of unknown function DUF4159"/>
    <property type="match status" value="1"/>
</dbReference>
<dbReference type="CDD" id="cd03143">
    <property type="entry name" value="A4_beta-galactosidase_middle_domain"/>
    <property type="match status" value="1"/>
</dbReference>
<dbReference type="AlphaFoldDB" id="A0A4R2GSN0"/>
<protein>
    <submittedName>
        <fullName evidence="5">Putative membrane protein (TIGR02226 family)</fullName>
    </submittedName>
</protein>
<sequence length="1018" mass="106908">MIGWFAGLSFAAPLTLLALAALPAIWLLLRVTPPAPRHLVFPPLKLFAHLQPRRETPARTPWWLTALRLLLAACVILAVAGPVWNPRAGDDAAGQASAPLALVIDSGAASAHDWARRIDLASRLAQAAGRAGAPIALFATAEAPTPQAPETAAAISRRLGALAPQAFAPDRLAWRDHIRAWLQAHPGARVAWISDGVELAGKPASRQFASDLTDASGGRLIIYGDAPAAALALAGVVNGADGLEARIIRPAGAALGPAQGVARALDMRGLPLGEGAFSLASGEVETQARINLPIEMRNRAARIDIVGQQTAQAVTLLDRRNQRRRVGLVTGVTADLAQPLLSPTWYVDRALAPTAEIREPRMGASAAIGALIDEQASVIILADVGGLEPAMRQRLEAWVRAGGVLVRFAGPRLAAAAGPDGGSAAGDGAHDPRDRLLPVRLRGDGRSLGGALSWETPKTLAPFNREGPFAGIDAPAEITVRRQLLAEPDGDLPGRTWASLADGTPVVTARRDGEGLLVLFHVTADPSWSSLPMSGAFVQMLQRIVAMAPDTTTLERPAGENAGQNAGQNAEEAGEDAPALARPAALPPRRILDGFGLWRDPPATARGVAADFAGRASLAHPAGFYGPVAAGRAVNVLETGDALAAIDFSGFEARSLSARTARELRDPLLLLALGLFLADCLATLLLGGGLWRRRLGKTAALTALALAAGLWTAASPGPARAQGMLNTPQYQLPDSWRPPGQPPAPTPRARPPAPKPPSPPRTAVNGFTARDLDAAMETRLAYVITGDAQVDAVSRAGLIGLGEALAQRTSFEPAEPAGVNPSTDELAFYPVLYWPVVAGRPAPDAAALRKLDSYMKGGGLVIFDTRDAMTARPGVTTPEGAQLQRMLRTLDLPALEPAPQDHVLGKAFYLLDNFPGRYSRGQTWVEALPRRANGERVPARGGDGVTPVIITSNDWAAAWAVDASGLPMLPLTTDGHDSEERQRELALRVGVNVVIHALTGNYKADQVHLPALLRRLGQ</sequence>
<dbReference type="InterPro" id="IPR011933">
    <property type="entry name" value="Double_TM_dom"/>
</dbReference>
<keyword evidence="2" id="KW-0812">Transmembrane</keyword>
<dbReference type="PANTHER" id="PTHR37464">
    <property type="entry name" value="BLL2463 PROTEIN"/>
    <property type="match status" value="1"/>
</dbReference>
<accession>A0A4R2GSN0</accession>
<dbReference type="RefSeq" id="WP_132006130.1">
    <property type="nucleotide sequence ID" value="NZ_JBHUNN010000002.1"/>
</dbReference>
<reference evidence="5 6" key="1">
    <citation type="submission" date="2019-03" db="EMBL/GenBank/DDBJ databases">
        <title>Genomic Encyclopedia of Type Strains, Phase IV (KMG-IV): sequencing the most valuable type-strain genomes for metagenomic binning, comparative biology and taxonomic classification.</title>
        <authorList>
            <person name="Goeker M."/>
        </authorList>
    </citation>
    <scope>NUCLEOTIDE SEQUENCE [LARGE SCALE GENOMIC DNA]</scope>
    <source>
        <strain evidence="5 6">DSM 22958</strain>
    </source>
</reference>
<dbReference type="Proteomes" id="UP000294881">
    <property type="component" value="Unassembled WGS sequence"/>
</dbReference>
<feature type="domain" description="DUF4159" evidence="4">
    <location>
        <begin position="779"/>
        <end position="998"/>
    </location>
</feature>
<dbReference type="PANTHER" id="PTHR37464:SF1">
    <property type="entry name" value="BLL2463 PROTEIN"/>
    <property type="match status" value="1"/>
</dbReference>
<dbReference type="OrthoDB" id="9773014at2"/>
<feature type="transmembrane region" description="Helical" evidence="2">
    <location>
        <begin position="6"/>
        <end position="29"/>
    </location>
</feature>
<dbReference type="InterPro" id="IPR025297">
    <property type="entry name" value="DUF4159"/>
</dbReference>
<feature type="compositionally biased region" description="Pro residues" evidence="1">
    <location>
        <begin position="739"/>
        <end position="760"/>
    </location>
</feature>
<gene>
    <name evidence="5" type="ORF">EV666_10642</name>
</gene>
<feature type="transmembrane region" description="Helical" evidence="2">
    <location>
        <begin position="698"/>
        <end position="714"/>
    </location>
</feature>
<organism evidence="5 6">
    <name type="scientific">Camelimonas lactis</name>
    <dbReference type="NCBI Taxonomy" id="659006"/>
    <lineage>
        <taxon>Bacteria</taxon>
        <taxon>Pseudomonadati</taxon>
        <taxon>Pseudomonadota</taxon>
        <taxon>Alphaproteobacteria</taxon>
        <taxon>Hyphomicrobiales</taxon>
        <taxon>Chelatococcaceae</taxon>
        <taxon>Camelimonas</taxon>
    </lineage>
</organism>
<evidence type="ECO:0000259" key="4">
    <source>
        <dbReference type="Pfam" id="PF13709"/>
    </source>
</evidence>
<feature type="domain" description="Aerotolerance regulator N-terminal" evidence="3">
    <location>
        <begin position="9"/>
        <end position="82"/>
    </location>
</feature>
<dbReference type="EMBL" id="SLWL01000006">
    <property type="protein sequence ID" value="TCO13332.1"/>
    <property type="molecule type" value="Genomic_DNA"/>
</dbReference>
<evidence type="ECO:0000256" key="1">
    <source>
        <dbReference type="SAM" id="MobiDB-lite"/>
    </source>
</evidence>
<proteinExistence type="predicted"/>
<name>A0A4R2GSN0_9HYPH</name>
<evidence type="ECO:0000313" key="6">
    <source>
        <dbReference type="Proteomes" id="UP000294881"/>
    </source>
</evidence>
<keyword evidence="2" id="KW-0472">Membrane</keyword>
<keyword evidence="6" id="KW-1185">Reference proteome</keyword>
<feature type="transmembrane region" description="Helical" evidence="2">
    <location>
        <begin position="62"/>
        <end position="84"/>
    </location>
</feature>
<dbReference type="NCBIfam" id="TIGR02226">
    <property type="entry name" value="two_anch"/>
    <property type="match status" value="1"/>
</dbReference>
<keyword evidence="2" id="KW-1133">Transmembrane helix</keyword>
<evidence type="ECO:0000259" key="3">
    <source>
        <dbReference type="Pfam" id="PF07584"/>
    </source>
</evidence>
<feature type="transmembrane region" description="Helical" evidence="2">
    <location>
        <begin position="668"/>
        <end position="691"/>
    </location>
</feature>
<evidence type="ECO:0000313" key="5">
    <source>
        <dbReference type="EMBL" id="TCO13332.1"/>
    </source>
</evidence>
<dbReference type="Pfam" id="PF13709">
    <property type="entry name" value="DUF4159"/>
    <property type="match status" value="1"/>
</dbReference>